<sequence length="321" mass="35231">MFVSCGTDRKVSVWSCKEVESGALPKLVHEMYYECTMGLLLFKPREPLLAMGGRDGQIYLQTHSRAPIARSRIRVAPTDSSQEIGDMLWGKGSTEHMLFASTGELEPDVFSGVHKALDVPTRKAVCVFDISEDGEKIAIDNYGANLVLATRSTDVAHSLRLYDARRLRPRATSKVDLEPFVGDVNALQFSPDGIYLAVARSDNTVHIFDSRKLTRGALHVFSHEYGDVDEKHCFGVVNALWVDGTAQGLSLVTGGADGCIRSWDVRRASNDPSNGVVLARHDRDIGYFALGDPYKNEKPLLVGENSGIVTIYEGSLRSSPL</sequence>
<dbReference type="GO" id="GO:1905786">
    <property type="term" value="P:positive regulation of anaphase-promoting complex-dependent catabolic process"/>
    <property type="evidence" value="ECO:0007669"/>
    <property type="project" value="TreeGrafter"/>
</dbReference>
<evidence type="ECO:0000256" key="1">
    <source>
        <dbReference type="ARBA" id="ARBA00022574"/>
    </source>
</evidence>
<feature type="repeat" description="WD" evidence="3">
    <location>
        <begin position="251"/>
        <end position="273"/>
    </location>
</feature>
<dbReference type="GO" id="GO:1990757">
    <property type="term" value="F:ubiquitin ligase activator activity"/>
    <property type="evidence" value="ECO:0007669"/>
    <property type="project" value="TreeGrafter"/>
</dbReference>
<dbReference type="EMBL" id="KV427622">
    <property type="protein sequence ID" value="KZT06861.1"/>
    <property type="molecule type" value="Genomic_DNA"/>
</dbReference>
<evidence type="ECO:0000256" key="3">
    <source>
        <dbReference type="PROSITE-ProRule" id="PRU00221"/>
    </source>
</evidence>
<dbReference type="PANTHER" id="PTHR19918">
    <property type="entry name" value="CELL DIVISION CYCLE 20 CDC20 FIZZY -RELATED"/>
    <property type="match status" value="1"/>
</dbReference>
<reference evidence="4 5" key="1">
    <citation type="journal article" date="2016" name="Mol. Biol. Evol.">
        <title>Comparative Genomics of Early-Diverging Mushroom-Forming Fungi Provides Insights into the Origins of Lignocellulose Decay Capabilities.</title>
        <authorList>
            <person name="Nagy L.G."/>
            <person name="Riley R."/>
            <person name="Tritt A."/>
            <person name="Adam C."/>
            <person name="Daum C."/>
            <person name="Floudas D."/>
            <person name="Sun H."/>
            <person name="Yadav J.S."/>
            <person name="Pangilinan J."/>
            <person name="Larsson K.H."/>
            <person name="Matsuura K."/>
            <person name="Barry K."/>
            <person name="Labutti K."/>
            <person name="Kuo R."/>
            <person name="Ohm R.A."/>
            <person name="Bhattacharya S.S."/>
            <person name="Shirouzu T."/>
            <person name="Yoshinaga Y."/>
            <person name="Martin F.M."/>
            <person name="Grigoriev I.V."/>
            <person name="Hibbett D.S."/>
        </authorList>
    </citation>
    <scope>NUCLEOTIDE SEQUENCE [LARGE SCALE GENOMIC DNA]</scope>
    <source>
        <strain evidence="4 5">93-53</strain>
    </source>
</reference>
<accession>A0A165EEC6</accession>
<dbReference type="InterPro" id="IPR033010">
    <property type="entry name" value="Cdc20/Fizzy"/>
</dbReference>
<evidence type="ECO:0000256" key="2">
    <source>
        <dbReference type="ARBA" id="ARBA00022737"/>
    </source>
</evidence>
<dbReference type="Pfam" id="PF00400">
    <property type="entry name" value="WD40"/>
    <property type="match status" value="1"/>
</dbReference>
<evidence type="ECO:0000313" key="5">
    <source>
        <dbReference type="Proteomes" id="UP000076871"/>
    </source>
</evidence>
<dbReference type="RefSeq" id="XP_040764601.1">
    <property type="nucleotide sequence ID" value="XM_040901322.1"/>
</dbReference>
<name>A0A165EEC6_9APHY</name>
<dbReference type="GO" id="GO:0010997">
    <property type="term" value="F:anaphase-promoting complex binding"/>
    <property type="evidence" value="ECO:0007669"/>
    <property type="project" value="InterPro"/>
</dbReference>
<dbReference type="PROSITE" id="PS50082">
    <property type="entry name" value="WD_REPEATS_2"/>
    <property type="match status" value="1"/>
</dbReference>
<proteinExistence type="predicted"/>
<dbReference type="InterPro" id="IPR001680">
    <property type="entry name" value="WD40_rpt"/>
</dbReference>
<dbReference type="GeneID" id="63818354"/>
<dbReference type="SMART" id="SM00320">
    <property type="entry name" value="WD40"/>
    <property type="match status" value="2"/>
</dbReference>
<dbReference type="GO" id="GO:0005680">
    <property type="term" value="C:anaphase-promoting complex"/>
    <property type="evidence" value="ECO:0007669"/>
    <property type="project" value="TreeGrafter"/>
</dbReference>
<dbReference type="OrthoDB" id="10248252at2759"/>
<gene>
    <name evidence="4" type="ORF">LAESUDRAFT_140022</name>
</gene>
<dbReference type="InterPro" id="IPR036322">
    <property type="entry name" value="WD40_repeat_dom_sf"/>
</dbReference>
<dbReference type="InParanoid" id="A0A165EEC6"/>
<protein>
    <submittedName>
        <fullName evidence="4">WD40 repeat-like protein</fullName>
    </submittedName>
</protein>
<dbReference type="SUPFAM" id="SSF50978">
    <property type="entry name" value="WD40 repeat-like"/>
    <property type="match status" value="1"/>
</dbReference>
<keyword evidence="5" id="KW-1185">Reference proteome</keyword>
<keyword evidence="2" id="KW-0677">Repeat</keyword>
<dbReference type="AlphaFoldDB" id="A0A165EEC6"/>
<dbReference type="Gene3D" id="2.130.10.10">
    <property type="entry name" value="YVTN repeat-like/Quinoprotein amine dehydrogenase"/>
    <property type="match status" value="1"/>
</dbReference>
<dbReference type="Proteomes" id="UP000076871">
    <property type="component" value="Unassembled WGS sequence"/>
</dbReference>
<dbReference type="InterPro" id="IPR015943">
    <property type="entry name" value="WD40/YVTN_repeat-like_dom_sf"/>
</dbReference>
<evidence type="ECO:0000313" key="4">
    <source>
        <dbReference type="EMBL" id="KZT06861.1"/>
    </source>
</evidence>
<organism evidence="4 5">
    <name type="scientific">Laetiporus sulphureus 93-53</name>
    <dbReference type="NCBI Taxonomy" id="1314785"/>
    <lineage>
        <taxon>Eukaryota</taxon>
        <taxon>Fungi</taxon>
        <taxon>Dikarya</taxon>
        <taxon>Basidiomycota</taxon>
        <taxon>Agaricomycotina</taxon>
        <taxon>Agaricomycetes</taxon>
        <taxon>Polyporales</taxon>
        <taxon>Laetiporus</taxon>
    </lineage>
</organism>
<dbReference type="STRING" id="1314785.A0A165EEC6"/>
<dbReference type="GO" id="GO:0031145">
    <property type="term" value="P:anaphase-promoting complex-dependent catabolic process"/>
    <property type="evidence" value="ECO:0007669"/>
    <property type="project" value="TreeGrafter"/>
</dbReference>
<keyword evidence="1 3" id="KW-0853">WD repeat</keyword>